<name>A0AAD3CCZ3_9STRA</name>
<feature type="compositionally biased region" description="Polar residues" evidence="1">
    <location>
        <begin position="65"/>
        <end position="75"/>
    </location>
</feature>
<feature type="domain" description="DUF6824" evidence="2">
    <location>
        <begin position="239"/>
        <end position="324"/>
    </location>
</feature>
<sequence>MQITLEPPRKRFLKRRGNDEDKNIVDEERKKRWAEEALRERRKRFQDHYNQSQIKDAAVEKSTHQDQTNDFSTQDQTRHQYLVDIEENEVEEYEAFLDDIIENAYDLPLSKKRKERPDDLFQFEKENDVPSSKTSKLEIRKQSSSQEPRTVLAEFNQLHSNVQQEYYNDPPFNNIATDIHFREQTNTHTATGVEPLNSFATDKDQNHLVLESPSEPTMLNGARNGNTAIVTIKNFHRNDVICERKGSFCNHPGNIYFQKLVKERLQKYRNSRKLDKRSVATEVVDLIRKLDPPGRFLKKHEFICGYVDIGDVKANEKTTRALRDENYLKSLAENASNRKKQNSIVLPDTNITNIDLHDKTSAMNTMNVIGKGNDQSSKDISLSQRTSTSIAKEGETPQLLEPRPSALTMPPRNEKSTLIAQEDIHEHDVLCGRGGSVGAHPGNKYFQKLVKERKQRYLNSRKLEKKSVATEVVELIQKRNPPGRFLKRDESSGFYIEITNSKANEKARQALRENAPSLRSQMEHEAREFVRSQMEHEAREIEIGERTVNTPATQD</sequence>
<comment type="caution">
    <text evidence="3">The sequence shown here is derived from an EMBL/GenBank/DDBJ whole genome shotgun (WGS) entry which is preliminary data.</text>
</comment>
<evidence type="ECO:0000313" key="3">
    <source>
        <dbReference type="EMBL" id="GFH43837.1"/>
    </source>
</evidence>
<proteinExistence type="predicted"/>
<accession>A0AAD3CCZ3</accession>
<feature type="region of interest" description="Disordered" evidence="1">
    <location>
        <begin position="1"/>
        <end position="23"/>
    </location>
</feature>
<organism evidence="3 4">
    <name type="scientific">Chaetoceros tenuissimus</name>
    <dbReference type="NCBI Taxonomy" id="426638"/>
    <lineage>
        <taxon>Eukaryota</taxon>
        <taxon>Sar</taxon>
        <taxon>Stramenopiles</taxon>
        <taxon>Ochrophyta</taxon>
        <taxon>Bacillariophyta</taxon>
        <taxon>Coscinodiscophyceae</taxon>
        <taxon>Chaetocerotophycidae</taxon>
        <taxon>Chaetocerotales</taxon>
        <taxon>Chaetocerotaceae</taxon>
        <taxon>Chaetoceros</taxon>
    </lineage>
</organism>
<dbReference type="Proteomes" id="UP001054902">
    <property type="component" value="Unassembled WGS sequence"/>
</dbReference>
<feature type="compositionally biased region" description="Polar residues" evidence="1">
    <location>
        <begin position="369"/>
        <end position="390"/>
    </location>
</feature>
<gene>
    <name evidence="3" type="ORF">CTEN210_00310</name>
</gene>
<dbReference type="AlphaFoldDB" id="A0AAD3CCZ3"/>
<feature type="domain" description="DUF6824" evidence="2">
    <location>
        <begin position="428"/>
        <end position="513"/>
    </location>
</feature>
<keyword evidence="4" id="KW-1185">Reference proteome</keyword>
<feature type="region of interest" description="Disordered" evidence="1">
    <location>
        <begin position="121"/>
        <end position="145"/>
    </location>
</feature>
<evidence type="ECO:0000259" key="2">
    <source>
        <dbReference type="Pfam" id="PF20710"/>
    </source>
</evidence>
<evidence type="ECO:0000256" key="1">
    <source>
        <dbReference type="SAM" id="MobiDB-lite"/>
    </source>
</evidence>
<dbReference type="Pfam" id="PF20710">
    <property type="entry name" value="DUF6824"/>
    <property type="match status" value="2"/>
</dbReference>
<dbReference type="InterPro" id="IPR049227">
    <property type="entry name" value="DUF6824"/>
</dbReference>
<dbReference type="EMBL" id="BLLK01000019">
    <property type="protein sequence ID" value="GFH43837.1"/>
    <property type="molecule type" value="Genomic_DNA"/>
</dbReference>
<feature type="region of interest" description="Disordered" evidence="1">
    <location>
        <begin position="56"/>
        <end position="76"/>
    </location>
</feature>
<feature type="region of interest" description="Disordered" evidence="1">
    <location>
        <begin position="369"/>
        <end position="411"/>
    </location>
</feature>
<feature type="compositionally biased region" description="Basic and acidic residues" evidence="1">
    <location>
        <begin position="521"/>
        <end position="545"/>
    </location>
</feature>
<protein>
    <recommendedName>
        <fullName evidence="2">DUF6824 domain-containing protein</fullName>
    </recommendedName>
</protein>
<reference evidence="3 4" key="1">
    <citation type="journal article" date="2021" name="Sci. Rep.">
        <title>The genome of the diatom Chaetoceros tenuissimus carries an ancient integrated fragment of an extant virus.</title>
        <authorList>
            <person name="Hongo Y."/>
            <person name="Kimura K."/>
            <person name="Takaki Y."/>
            <person name="Yoshida Y."/>
            <person name="Baba S."/>
            <person name="Kobayashi G."/>
            <person name="Nagasaki K."/>
            <person name="Hano T."/>
            <person name="Tomaru Y."/>
        </authorList>
    </citation>
    <scope>NUCLEOTIDE SEQUENCE [LARGE SCALE GENOMIC DNA]</scope>
    <source>
        <strain evidence="3 4">NIES-3715</strain>
    </source>
</reference>
<evidence type="ECO:0000313" key="4">
    <source>
        <dbReference type="Proteomes" id="UP001054902"/>
    </source>
</evidence>
<feature type="region of interest" description="Disordered" evidence="1">
    <location>
        <begin position="513"/>
        <end position="555"/>
    </location>
</feature>